<dbReference type="Proteomes" id="UP000499080">
    <property type="component" value="Unassembled WGS sequence"/>
</dbReference>
<comment type="caution">
    <text evidence="2">The sequence shown here is derived from an EMBL/GenBank/DDBJ whole genome shotgun (WGS) entry which is preliminary data.</text>
</comment>
<organism evidence="2 3">
    <name type="scientific">Araneus ventricosus</name>
    <name type="common">Orbweaver spider</name>
    <name type="synonym">Epeira ventricosa</name>
    <dbReference type="NCBI Taxonomy" id="182803"/>
    <lineage>
        <taxon>Eukaryota</taxon>
        <taxon>Metazoa</taxon>
        <taxon>Ecdysozoa</taxon>
        <taxon>Arthropoda</taxon>
        <taxon>Chelicerata</taxon>
        <taxon>Arachnida</taxon>
        <taxon>Araneae</taxon>
        <taxon>Araneomorphae</taxon>
        <taxon>Entelegynae</taxon>
        <taxon>Araneoidea</taxon>
        <taxon>Araneidae</taxon>
        <taxon>Araneus</taxon>
    </lineage>
</organism>
<evidence type="ECO:0000256" key="1">
    <source>
        <dbReference type="SAM" id="MobiDB-lite"/>
    </source>
</evidence>
<name>A0A4Y2QXW1_ARAVE</name>
<protein>
    <submittedName>
        <fullName evidence="2">Uncharacterized protein</fullName>
    </submittedName>
</protein>
<evidence type="ECO:0000313" key="2">
    <source>
        <dbReference type="EMBL" id="GBN68244.1"/>
    </source>
</evidence>
<dbReference type="EMBL" id="BGPR01015166">
    <property type="protein sequence ID" value="GBN68244.1"/>
    <property type="molecule type" value="Genomic_DNA"/>
</dbReference>
<dbReference type="AlphaFoldDB" id="A0A4Y2QXW1"/>
<sequence>MEKQLKWVLLLPLKEMALRRVAVLLWSGSDILASVMKFQHDRFGIEESKWKWLRTIEPKAKDRVLKLELPESLMKQMIDIVGPIGLQIKRWKESLEYHLSIEIQEIILPNSAKLCWTSAGSINNRKTAEELVRCDALDVVQRYKLACINCLEDYIPLLWEKLPEDSKMRFLRAGIPSPKLEFCWPYITRGELSELDYLLSTSDRNLTSFNQWAFEHSVEHDNKTAAEYFFLKLRHGERKASLMRTVEAALRNTYISKNEEHSEILCYLLSLMSPEKQIEKFKERPIDVLWLFLDWPRQDLFLENAGLLWTFLPPSAYGDLRLQMVNSFTGSYQCFPKLFQEFFIQSSVDFKKYFVGQPESNNSPACAFLSFFSCFEDSEAMEVILRNVDAADRVKLVFNGHILKLFYRCMLKDRWHRVEGCLRVAALSKEDRERLKEAFIESNYIGRVERENRKIIRFFEFLNEADASADKEKKAQKRKRENCCPEY</sequence>
<reference evidence="2 3" key="1">
    <citation type="journal article" date="2019" name="Sci. Rep.">
        <title>Orb-weaving spider Araneus ventricosus genome elucidates the spidroin gene catalogue.</title>
        <authorList>
            <person name="Kono N."/>
            <person name="Nakamura H."/>
            <person name="Ohtoshi R."/>
            <person name="Moran D.A.P."/>
            <person name="Shinohara A."/>
            <person name="Yoshida Y."/>
            <person name="Fujiwara M."/>
            <person name="Mori M."/>
            <person name="Tomita M."/>
            <person name="Arakawa K."/>
        </authorList>
    </citation>
    <scope>NUCLEOTIDE SEQUENCE [LARGE SCALE GENOMIC DNA]</scope>
</reference>
<keyword evidence="3" id="KW-1185">Reference proteome</keyword>
<evidence type="ECO:0000313" key="3">
    <source>
        <dbReference type="Proteomes" id="UP000499080"/>
    </source>
</evidence>
<gene>
    <name evidence="2" type="ORF">AVEN_68596_1</name>
</gene>
<feature type="region of interest" description="Disordered" evidence="1">
    <location>
        <begin position="468"/>
        <end position="487"/>
    </location>
</feature>
<accession>A0A4Y2QXW1</accession>
<proteinExistence type="predicted"/>